<dbReference type="EMBL" id="GIFC01007530">
    <property type="protein sequence ID" value="MXU89613.1"/>
    <property type="molecule type" value="Transcribed_RNA"/>
</dbReference>
<keyword evidence="2" id="KW-0732">Signal</keyword>
<sequence>MWNTCAFVEKMGCSPILALLAVIGASETVQGYSAGSLALDTHSANAISSSSGGGHRRPAGRHLGRAHALGGRPRRLPRSLSRRGRRPRGVRAPGRGSQVSGTLPGPRPS</sequence>
<organism evidence="3">
    <name type="scientific">Ixodes ricinus</name>
    <name type="common">Common tick</name>
    <name type="synonym">Acarus ricinus</name>
    <dbReference type="NCBI Taxonomy" id="34613"/>
    <lineage>
        <taxon>Eukaryota</taxon>
        <taxon>Metazoa</taxon>
        <taxon>Ecdysozoa</taxon>
        <taxon>Arthropoda</taxon>
        <taxon>Chelicerata</taxon>
        <taxon>Arachnida</taxon>
        <taxon>Acari</taxon>
        <taxon>Parasitiformes</taxon>
        <taxon>Ixodida</taxon>
        <taxon>Ixodoidea</taxon>
        <taxon>Ixodidae</taxon>
        <taxon>Ixodinae</taxon>
        <taxon>Ixodes</taxon>
    </lineage>
</organism>
<reference evidence="3" key="1">
    <citation type="submission" date="2019-12" db="EMBL/GenBank/DDBJ databases">
        <title>An insight into the sialome of adult female Ixodes ricinus ticks feeding for 6 days.</title>
        <authorList>
            <person name="Perner J."/>
            <person name="Ribeiro J.M.C."/>
        </authorList>
    </citation>
    <scope>NUCLEOTIDE SEQUENCE</scope>
    <source>
        <strain evidence="3">Semi-engorged</strain>
        <tissue evidence="3">Salivary glands</tissue>
    </source>
</reference>
<dbReference type="AlphaFoldDB" id="A0A6B0UIY5"/>
<protein>
    <submittedName>
        <fullName evidence="3">Putative secreted protein</fullName>
    </submittedName>
</protein>
<accession>A0A6B0UIY5</accession>
<feature type="signal peptide" evidence="2">
    <location>
        <begin position="1"/>
        <end position="31"/>
    </location>
</feature>
<proteinExistence type="predicted"/>
<evidence type="ECO:0000256" key="2">
    <source>
        <dbReference type="SAM" id="SignalP"/>
    </source>
</evidence>
<feature type="compositionally biased region" description="Basic residues" evidence="1">
    <location>
        <begin position="54"/>
        <end position="65"/>
    </location>
</feature>
<evidence type="ECO:0000256" key="1">
    <source>
        <dbReference type="SAM" id="MobiDB-lite"/>
    </source>
</evidence>
<feature type="region of interest" description="Disordered" evidence="1">
    <location>
        <begin position="44"/>
        <end position="109"/>
    </location>
</feature>
<name>A0A6B0UIY5_IXORI</name>
<evidence type="ECO:0000313" key="3">
    <source>
        <dbReference type="EMBL" id="MXU89613.1"/>
    </source>
</evidence>
<feature type="chain" id="PRO_5025396259" evidence="2">
    <location>
        <begin position="32"/>
        <end position="109"/>
    </location>
</feature>
<feature type="compositionally biased region" description="Basic residues" evidence="1">
    <location>
        <begin position="72"/>
        <end position="89"/>
    </location>
</feature>